<evidence type="ECO:0000313" key="3">
    <source>
        <dbReference type="Proteomes" id="UP000327157"/>
    </source>
</evidence>
<organism evidence="2 3">
    <name type="scientific">Pyrus ussuriensis x Pyrus communis</name>
    <dbReference type="NCBI Taxonomy" id="2448454"/>
    <lineage>
        <taxon>Eukaryota</taxon>
        <taxon>Viridiplantae</taxon>
        <taxon>Streptophyta</taxon>
        <taxon>Embryophyta</taxon>
        <taxon>Tracheophyta</taxon>
        <taxon>Spermatophyta</taxon>
        <taxon>Magnoliopsida</taxon>
        <taxon>eudicotyledons</taxon>
        <taxon>Gunneridae</taxon>
        <taxon>Pentapetalae</taxon>
        <taxon>rosids</taxon>
        <taxon>fabids</taxon>
        <taxon>Rosales</taxon>
        <taxon>Rosaceae</taxon>
        <taxon>Amygdaloideae</taxon>
        <taxon>Maleae</taxon>
        <taxon>Pyrus</taxon>
    </lineage>
</organism>
<evidence type="ECO:0000313" key="2">
    <source>
        <dbReference type="EMBL" id="KAB2595536.1"/>
    </source>
</evidence>
<gene>
    <name evidence="2" type="ORF">D8674_030986</name>
</gene>
<protein>
    <submittedName>
        <fullName evidence="2">Uncharacterized protein</fullName>
    </submittedName>
</protein>
<sequence>MAVDLTPILADEEVEIIAGTSPFDIQSISEEEVLRKMVEDKSRVGEKGEDGERMNALAAVRPTKRKRDAMAEGAGSSKMDSDNN</sequence>
<dbReference type="Proteomes" id="UP000327157">
    <property type="component" value="Chromosome 7"/>
</dbReference>
<reference evidence="3" key="2">
    <citation type="submission" date="2019-10" db="EMBL/GenBank/DDBJ databases">
        <title>A de novo genome assembly of a pear dwarfing rootstock.</title>
        <authorList>
            <person name="Wang F."/>
            <person name="Wang J."/>
            <person name="Li S."/>
            <person name="Zhang Y."/>
            <person name="Fang M."/>
            <person name="Ma L."/>
            <person name="Zhao Y."/>
            <person name="Jiang S."/>
        </authorList>
    </citation>
    <scope>NUCLEOTIDE SEQUENCE [LARGE SCALE GENOMIC DNA]</scope>
</reference>
<name>A0A5N5EXL4_9ROSA</name>
<keyword evidence="3" id="KW-1185">Reference proteome</keyword>
<reference evidence="2 3" key="1">
    <citation type="submission" date="2019-09" db="EMBL/GenBank/DDBJ databases">
        <authorList>
            <person name="Ou C."/>
        </authorList>
    </citation>
    <scope>NUCLEOTIDE SEQUENCE [LARGE SCALE GENOMIC DNA]</scope>
    <source>
        <strain evidence="2">S2</strain>
        <tissue evidence="2">Leaf</tissue>
    </source>
</reference>
<dbReference type="EMBL" id="SMOL01000781">
    <property type="protein sequence ID" value="KAB2595536.1"/>
    <property type="molecule type" value="Genomic_DNA"/>
</dbReference>
<dbReference type="AlphaFoldDB" id="A0A5N5EXL4"/>
<feature type="region of interest" description="Disordered" evidence="1">
    <location>
        <begin position="62"/>
        <end position="84"/>
    </location>
</feature>
<comment type="caution">
    <text evidence="2">The sequence shown here is derived from an EMBL/GenBank/DDBJ whole genome shotgun (WGS) entry which is preliminary data.</text>
</comment>
<proteinExistence type="predicted"/>
<evidence type="ECO:0000256" key="1">
    <source>
        <dbReference type="SAM" id="MobiDB-lite"/>
    </source>
</evidence>
<reference evidence="2 3" key="3">
    <citation type="submission" date="2019-11" db="EMBL/GenBank/DDBJ databases">
        <title>A de novo genome assembly of a pear dwarfing rootstock.</title>
        <authorList>
            <person name="Wang F."/>
            <person name="Wang J."/>
            <person name="Li S."/>
            <person name="Zhang Y."/>
            <person name="Fang M."/>
            <person name="Ma L."/>
            <person name="Zhao Y."/>
            <person name="Jiang S."/>
        </authorList>
    </citation>
    <scope>NUCLEOTIDE SEQUENCE [LARGE SCALE GENOMIC DNA]</scope>
    <source>
        <strain evidence="2">S2</strain>
        <tissue evidence="2">Leaf</tissue>
    </source>
</reference>
<accession>A0A5N5EXL4</accession>